<reference evidence="2 3" key="1">
    <citation type="submission" date="2022-06" db="EMBL/GenBank/DDBJ databases">
        <title>Janthinobacterium kumbetensis sp. nov., isolated from spring water in Turkey.</title>
        <authorList>
            <person name="Inan Bektas K."/>
            <person name="Belduz A.A."/>
            <person name="Canakci S."/>
            <person name="Nalcaoglu A."/>
            <person name="Ceylan E."/>
            <person name="Kati H."/>
        </authorList>
    </citation>
    <scope>NUCLEOTIDE SEQUENCE [LARGE SCALE GENOMIC DNA]</scope>
    <source>
        <strain evidence="2 3">GK</strain>
    </source>
</reference>
<accession>A0ABT0WZW0</accession>
<dbReference type="Proteomes" id="UP001202243">
    <property type="component" value="Unassembled WGS sequence"/>
</dbReference>
<organism evidence="2 3">
    <name type="scientific">Janthinobacterium kumbetense</name>
    <dbReference type="NCBI Taxonomy" id="2950280"/>
    <lineage>
        <taxon>Bacteria</taxon>
        <taxon>Pseudomonadati</taxon>
        <taxon>Pseudomonadota</taxon>
        <taxon>Betaproteobacteria</taxon>
        <taxon>Burkholderiales</taxon>
        <taxon>Oxalobacteraceae</taxon>
        <taxon>Janthinobacterium</taxon>
    </lineage>
</organism>
<evidence type="ECO:0000313" key="3">
    <source>
        <dbReference type="Proteomes" id="UP001202243"/>
    </source>
</evidence>
<gene>
    <name evidence="2" type="ORF">NCG91_24515</name>
</gene>
<evidence type="ECO:0000256" key="1">
    <source>
        <dbReference type="SAM" id="MobiDB-lite"/>
    </source>
</evidence>
<comment type="caution">
    <text evidence="2">The sequence shown here is derived from an EMBL/GenBank/DDBJ whole genome shotgun (WGS) entry which is preliminary data.</text>
</comment>
<evidence type="ECO:0000313" key="2">
    <source>
        <dbReference type="EMBL" id="MCM2568788.1"/>
    </source>
</evidence>
<keyword evidence="3" id="KW-1185">Reference proteome</keyword>
<dbReference type="RefSeq" id="WP_171984907.1">
    <property type="nucleotide sequence ID" value="NZ_JAMQGR010000013.1"/>
</dbReference>
<proteinExistence type="predicted"/>
<feature type="region of interest" description="Disordered" evidence="1">
    <location>
        <begin position="29"/>
        <end position="57"/>
    </location>
</feature>
<name>A0ABT0WZW0_9BURK</name>
<sequence length="93" mass="10424">MFQHIGVITRVKGVAVTQHKLANSIIKINKGGSADTGQGMKTDWRGQAAGPGNSMDQRNQRAITSIIHQKGALHQKTRINKLMHSRDWRRRAR</sequence>
<dbReference type="EMBL" id="JAMQGR010000013">
    <property type="protein sequence ID" value="MCM2568788.1"/>
    <property type="molecule type" value="Genomic_DNA"/>
</dbReference>
<protein>
    <submittedName>
        <fullName evidence="2">Uncharacterized protein</fullName>
    </submittedName>
</protein>